<gene>
    <name evidence="1" type="ORF">QFC19_001103</name>
</gene>
<evidence type="ECO:0000313" key="2">
    <source>
        <dbReference type="Proteomes" id="UP001241377"/>
    </source>
</evidence>
<reference evidence="1" key="1">
    <citation type="submission" date="2023-04" db="EMBL/GenBank/DDBJ databases">
        <title>Draft Genome sequencing of Naganishia species isolated from polar environments using Oxford Nanopore Technology.</title>
        <authorList>
            <person name="Leo P."/>
            <person name="Venkateswaran K."/>
        </authorList>
    </citation>
    <scope>NUCLEOTIDE SEQUENCE</scope>
    <source>
        <strain evidence="1">MNA-CCFEE 5261</strain>
    </source>
</reference>
<sequence>MSMFGLTSSGAYKGTRTRTRTLLLGEDGNPRTYRFEGSGLELGEGWRKVNIIIPMPPNIEPTPTMANISNKPAVETETPFLKIKHKLRIRIVCRSTALPGQDTIVVLTTPLKCGTAPTPRRLNLVPASPINATAGYRIVQPSSSLGQQPLSSFSSLPAYCQMFHENGTTREDEDILPLYSPDSPPSYAPFTSQGVGDGTWPNDSSGSNSFLESSPVPAGTIDSSGTTNSVMGITSDHMADEELTAGTTASDESLPSVPGPRDCRSVSPLYSDIDSNDSFEEAHEHHGSYGSPYRAERATARGTRLSSARQDHLMSADRSSSEVSLPDYLEAARRRAVARSKYRQPSSSSLSRSAATL</sequence>
<proteinExistence type="predicted"/>
<organism evidence="1 2">
    <name type="scientific">Naganishia cerealis</name>
    <dbReference type="NCBI Taxonomy" id="610337"/>
    <lineage>
        <taxon>Eukaryota</taxon>
        <taxon>Fungi</taxon>
        <taxon>Dikarya</taxon>
        <taxon>Basidiomycota</taxon>
        <taxon>Agaricomycotina</taxon>
        <taxon>Tremellomycetes</taxon>
        <taxon>Filobasidiales</taxon>
        <taxon>Filobasidiaceae</taxon>
        <taxon>Naganishia</taxon>
    </lineage>
</organism>
<protein>
    <submittedName>
        <fullName evidence="1">Uncharacterized protein</fullName>
    </submittedName>
</protein>
<name>A0ACC2WJY9_9TREE</name>
<accession>A0ACC2WJY9</accession>
<comment type="caution">
    <text evidence="1">The sequence shown here is derived from an EMBL/GenBank/DDBJ whole genome shotgun (WGS) entry which is preliminary data.</text>
</comment>
<evidence type="ECO:0000313" key="1">
    <source>
        <dbReference type="EMBL" id="KAJ9111741.1"/>
    </source>
</evidence>
<dbReference type="Proteomes" id="UP001241377">
    <property type="component" value="Unassembled WGS sequence"/>
</dbReference>
<dbReference type="EMBL" id="JASBWR010000007">
    <property type="protein sequence ID" value="KAJ9111741.1"/>
    <property type="molecule type" value="Genomic_DNA"/>
</dbReference>
<keyword evidence="2" id="KW-1185">Reference proteome</keyword>